<dbReference type="EMBL" id="JAVHJM010000010">
    <property type="protein sequence ID" value="KAK6504160.1"/>
    <property type="molecule type" value="Genomic_DNA"/>
</dbReference>
<protein>
    <submittedName>
        <fullName evidence="1">Uncharacterized protein</fullName>
    </submittedName>
</protein>
<gene>
    <name evidence="1" type="ORF">TWF506_002368</name>
</gene>
<evidence type="ECO:0000313" key="1">
    <source>
        <dbReference type="EMBL" id="KAK6504160.1"/>
    </source>
</evidence>
<accession>A0AAN8RLF2</accession>
<proteinExistence type="predicted"/>
<reference evidence="1 2" key="1">
    <citation type="submission" date="2019-10" db="EMBL/GenBank/DDBJ databases">
        <authorList>
            <person name="Palmer J.M."/>
        </authorList>
    </citation>
    <scope>NUCLEOTIDE SEQUENCE [LARGE SCALE GENOMIC DNA]</scope>
    <source>
        <strain evidence="1 2">TWF506</strain>
    </source>
</reference>
<dbReference type="AlphaFoldDB" id="A0AAN8RLF2"/>
<evidence type="ECO:0000313" key="2">
    <source>
        <dbReference type="Proteomes" id="UP001307849"/>
    </source>
</evidence>
<comment type="caution">
    <text evidence="1">The sequence shown here is derived from an EMBL/GenBank/DDBJ whole genome shotgun (WGS) entry which is preliminary data.</text>
</comment>
<name>A0AAN8RLF2_9PEZI</name>
<keyword evidence="2" id="KW-1185">Reference proteome</keyword>
<dbReference type="Proteomes" id="UP001307849">
    <property type="component" value="Unassembled WGS sequence"/>
</dbReference>
<sequence length="302" mass="35402">MPDKLLKDFFDIQADSSEACEEDLLLDLRTKLILDSKPIFISLTASNYHEWRAFMRDLLELKGWDQLIDTPWHDGVEGKTSIWQASRFPVRALYNLKTGELDPIHPCTPEKTFEAISRRECVVFITEHIDGLFQYFCDHEQDDPYVLWKEIEEFWTSKDFENRVSARWCRRMLEVMCLEPNQSIADYLKDAKVVYDDIHKFGGSMSGQEFIDCVTMGLGWNEYRVVGEKWNTRLLKMQGLEPDGIGMPLEERLGELKKQLEVLEKVIAEGKAKEDRAWLIRWEREKKERAKKEAADREKGLG</sequence>
<organism evidence="1 2">
    <name type="scientific">Arthrobotrys conoides</name>
    <dbReference type="NCBI Taxonomy" id="74498"/>
    <lineage>
        <taxon>Eukaryota</taxon>
        <taxon>Fungi</taxon>
        <taxon>Dikarya</taxon>
        <taxon>Ascomycota</taxon>
        <taxon>Pezizomycotina</taxon>
        <taxon>Orbiliomycetes</taxon>
        <taxon>Orbiliales</taxon>
        <taxon>Orbiliaceae</taxon>
        <taxon>Arthrobotrys</taxon>
    </lineage>
</organism>